<dbReference type="Proteomes" id="UP000268084">
    <property type="component" value="Chromosome"/>
</dbReference>
<proteinExistence type="predicted"/>
<reference evidence="2 3" key="1">
    <citation type="submission" date="2018-11" db="EMBL/GenBank/DDBJ databases">
        <authorList>
            <person name="Da X."/>
        </authorList>
    </citation>
    <scope>NUCLEOTIDE SEQUENCE [LARGE SCALE GENOMIC DNA]</scope>
    <source>
        <strain evidence="2 3">S14-144</strain>
    </source>
</reference>
<dbReference type="OrthoDB" id="3881096at2"/>
<feature type="compositionally biased region" description="Gly residues" evidence="1">
    <location>
        <begin position="243"/>
        <end position="258"/>
    </location>
</feature>
<dbReference type="PANTHER" id="PTHR32305">
    <property type="match status" value="1"/>
</dbReference>
<dbReference type="InterPro" id="IPR050708">
    <property type="entry name" value="T6SS_VgrG/RHS"/>
</dbReference>
<dbReference type="EMBL" id="CP034170">
    <property type="protein sequence ID" value="AZI58101.1"/>
    <property type="molecule type" value="Genomic_DNA"/>
</dbReference>
<dbReference type="InterPro" id="IPR031325">
    <property type="entry name" value="RHS_repeat"/>
</dbReference>
<dbReference type="AlphaFoldDB" id="A0A3G8ZWP7"/>
<evidence type="ECO:0000256" key="1">
    <source>
        <dbReference type="SAM" id="MobiDB-lite"/>
    </source>
</evidence>
<dbReference type="NCBIfam" id="TIGR01643">
    <property type="entry name" value="YD_repeat_2x"/>
    <property type="match status" value="3"/>
</dbReference>
<feature type="compositionally biased region" description="Basic and acidic residues" evidence="1">
    <location>
        <begin position="606"/>
        <end position="620"/>
    </location>
</feature>
<dbReference type="NCBIfam" id="TIGR03696">
    <property type="entry name" value="Rhs_assc_core"/>
    <property type="match status" value="1"/>
</dbReference>
<protein>
    <recommendedName>
        <fullName evidence="4">RHS repeat-associated core domain-containing protein</fullName>
    </recommendedName>
</protein>
<feature type="region of interest" description="Disordered" evidence="1">
    <location>
        <begin position="235"/>
        <end position="258"/>
    </location>
</feature>
<dbReference type="KEGG" id="nak:EH165_08065"/>
<dbReference type="PANTHER" id="PTHR32305:SF15">
    <property type="entry name" value="PROTEIN RHSA-RELATED"/>
    <property type="match status" value="1"/>
</dbReference>
<organism evidence="2 3">
    <name type="scientific">Nakamurella antarctica</name>
    <dbReference type="NCBI Taxonomy" id="1902245"/>
    <lineage>
        <taxon>Bacteria</taxon>
        <taxon>Bacillati</taxon>
        <taxon>Actinomycetota</taxon>
        <taxon>Actinomycetes</taxon>
        <taxon>Nakamurellales</taxon>
        <taxon>Nakamurellaceae</taxon>
        <taxon>Nakamurella</taxon>
    </lineage>
</organism>
<dbReference type="RefSeq" id="WP_124799011.1">
    <property type="nucleotide sequence ID" value="NZ_CP034170.1"/>
</dbReference>
<sequence>MAWEFDAVGRPIAMTDGVGVTGWTYDVAGQVLSETNPAGAVVAHAYNAAGQETALTYPTGQTVTTTFDGAGLPVAQRSPFGDLEYAFDDAGRLVSQVRSNGVDTTFSYDSAGRVTTITHQLPTDPTPTPLGPVVPGSGGNTAGGIAPGDYLAGWDIPTAQGQVPAGGKIVLGYGYDSRSNVTTETNTVTTSGVDPRAGLAALLTPTTVAGVASGLAKPVTSNTQTHTYDPLNRLTATTTTNTGAGGTTGATGAGAGGAAAGGGGASTYGYDAAGNRVSAVTTGADPATIAATFNDLNQIISSTGSHVATYTYDGVGQRTKETVDGLLTNYAWSPQNRLTHIIRDGRTTDNTYDGIGRLQTSTDTTTTPTTGNASGGAGSGSGGGMVGQPTVTSSVWDGLSVLSQTNPASGTTNMVRDVTGNVAIQASTVTTPGTGIRWNLTDAQGSPVAQTIGATVTEQATYGDYGNQTFNTPGWNATVGYGGEITDPTNDLNSYYARQYDPVTATWLSPDPYQGSVFASQTQNRYAFVSGNPTTNTDFLGYCYQNYTTGNYIGVNCGGKPIGPGLETFTSEKSVGNAATGPVRTLTTTTERNSTPYVPKAVATTKSKEKNDTQWSDPRRTSSATAAATKVGAGLVPTVVSEPIDAGDVAVRHPGPFLVNGQYRVFTPADVLPNVTDIAVARVQWMDWGALTIFNDVLMSGKSVVCVTTAACRIAAGYLIKGGTDLEYAKTLALSACTMDPDQCADYNFWQVTGLGLTGLGLTGIAAYAGASMSARGGSSATSCMNSFTGVRRSSWQTAPKNR</sequence>
<reference evidence="2 3" key="2">
    <citation type="submission" date="2018-12" db="EMBL/GenBank/DDBJ databases">
        <title>Nakamurella antarcticus sp. nov., isolated from Antarctica South Shetland Islands soil.</title>
        <authorList>
            <person name="Peng F."/>
        </authorList>
    </citation>
    <scope>NUCLEOTIDE SEQUENCE [LARGE SCALE GENOMIC DNA]</scope>
    <source>
        <strain evidence="2 3">S14-144</strain>
    </source>
</reference>
<feature type="region of interest" description="Disordered" evidence="1">
    <location>
        <begin position="356"/>
        <end position="390"/>
    </location>
</feature>
<feature type="compositionally biased region" description="Low complexity" evidence="1">
    <location>
        <begin position="360"/>
        <end position="372"/>
    </location>
</feature>
<feature type="region of interest" description="Disordered" evidence="1">
    <location>
        <begin position="602"/>
        <end position="628"/>
    </location>
</feature>
<accession>A0A3G8ZWP7</accession>
<gene>
    <name evidence="2" type="ORF">EH165_08065</name>
</gene>
<dbReference type="Pfam" id="PF05593">
    <property type="entry name" value="RHS_repeat"/>
    <property type="match status" value="3"/>
</dbReference>
<dbReference type="Gene3D" id="2.180.10.10">
    <property type="entry name" value="RHS repeat-associated core"/>
    <property type="match status" value="1"/>
</dbReference>
<evidence type="ECO:0008006" key="4">
    <source>
        <dbReference type="Google" id="ProtNLM"/>
    </source>
</evidence>
<name>A0A3G8ZWP7_9ACTN</name>
<feature type="compositionally biased region" description="Gly residues" evidence="1">
    <location>
        <begin position="373"/>
        <end position="386"/>
    </location>
</feature>
<evidence type="ECO:0000313" key="2">
    <source>
        <dbReference type="EMBL" id="AZI58101.1"/>
    </source>
</evidence>
<dbReference type="InterPro" id="IPR006530">
    <property type="entry name" value="YD"/>
</dbReference>
<keyword evidence="3" id="KW-1185">Reference proteome</keyword>
<dbReference type="InterPro" id="IPR022385">
    <property type="entry name" value="Rhs_assc_core"/>
</dbReference>
<evidence type="ECO:0000313" key="3">
    <source>
        <dbReference type="Proteomes" id="UP000268084"/>
    </source>
</evidence>